<dbReference type="AlphaFoldDB" id="A0AAD9HC16"/>
<comment type="caution">
    <text evidence="1">The sequence shown here is derived from an EMBL/GenBank/DDBJ whole genome shotgun (WGS) entry which is preliminary data.</text>
</comment>
<dbReference type="EMBL" id="MU842922">
    <property type="protein sequence ID" value="KAK2026065.1"/>
    <property type="molecule type" value="Genomic_DNA"/>
</dbReference>
<evidence type="ECO:0000313" key="2">
    <source>
        <dbReference type="Proteomes" id="UP001232148"/>
    </source>
</evidence>
<reference evidence="1" key="1">
    <citation type="submission" date="2021-06" db="EMBL/GenBank/DDBJ databases">
        <title>Comparative genomics, transcriptomics and evolutionary studies reveal genomic signatures of adaptation to plant cell wall in hemibiotrophic fungi.</title>
        <authorList>
            <consortium name="DOE Joint Genome Institute"/>
            <person name="Baroncelli R."/>
            <person name="Diaz J.F."/>
            <person name="Benocci T."/>
            <person name="Peng M."/>
            <person name="Battaglia E."/>
            <person name="Haridas S."/>
            <person name="Andreopoulos W."/>
            <person name="Labutti K."/>
            <person name="Pangilinan J."/>
            <person name="Floch G.L."/>
            <person name="Makela M.R."/>
            <person name="Henrissat B."/>
            <person name="Grigoriev I.V."/>
            <person name="Crouch J.A."/>
            <person name="De Vries R.P."/>
            <person name="Sukno S.A."/>
            <person name="Thon M.R."/>
        </authorList>
    </citation>
    <scope>NUCLEOTIDE SEQUENCE</scope>
    <source>
        <strain evidence="1">MAFF235873</strain>
    </source>
</reference>
<organism evidence="1 2">
    <name type="scientific">Colletotrichum zoysiae</name>
    <dbReference type="NCBI Taxonomy" id="1216348"/>
    <lineage>
        <taxon>Eukaryota</taxon>
        <taxon>Fungi</taxon>
        <taxon>Dikarya</taxon>
        <taxon>Ascomycota</taxon>
        <taxon>Pezizomycotina</taxon>
        <taxon>Sordariomycetes</taxon>
        <taxon>Hypocreomycetidae</taxon>
        <taxon>Glomerellales</taxon>
        <taxon>Glomerellaceae</taxon>
        <taxon>Colletotrichum</taxon>
        <taxon>Colletotrichum graminicola species complex</taxon>
    </lineage>
</organism>
<sequence>MLTTTLDVFSVTVVRMRRTSKTWKSIRNQITFEPESYPTPAECKRTNQFASRWQPCNMRTLLRSGMHPFDCEPFQHAGTLDTGQPKCQSLYDRRFCLYRANVRAYVERKCVEVLTNRIRESQGCRPLKVHQSTARLCYDIFGRVVVFCVVAFMCRQGCWASAAANACCEGPFCCSGCAEGETAM</sequence>
<name>A0AAD9HC16_9PEZI</name>
<dbReference type="Proteomes" id="UP001232148">
    <property type="component" value="Unassembled WGS sequence"/>
</dbReference>
<keyword evidence="2" id="KW-1185">Reference proteome</keyword>
<protein>
    <submittedName>
        <fullName evidence="1">Uncharacterized protein</fullName>
    </submittedName>
</protein>
<gene>
    <name evidence="1" type="ORF">LX32DRAFT_35311</name>
</gene>
<proteinExistence type="predicted"/>
<evidence type="ECO:0000313" key="1">
    <source>
        <dbReference type="EMBL" id="KAK2026065.1"/>
    </source>
</evidence>
<accession>A0AAD9HC16</accession>